<name>A0A836JHM6_9HYME</name>
<keyword evidence="6" id="KW-0378">Hydrolase</keyword>
<dbReference type="PANTHER" id="PTHR11610">
    <property type="entry name" value="LIPASE"/>
    <property type="match status" value="1"/>
</dbReference>
<dbReference type="Gene3D" id="3.40.50.300">
    <property type="entry name" value="P-loop containing nucleotide triphosphate hydrolases"/>
    <property type="match status" value="1"/>
</dbReference>
<dbReference type="PANTHER" id="PTHR11610:SF173">
    <property type="entry name" value="LIPASE DOMAIN-CONTAINING PROTEIN-RELATED"/>
    <property type="match status" value="1"/>
</dbReference>
<proteinExistence type="inferred from homology"/>
<evidence type="ECO:0000256" key="9">
    <source>
        <dbReference type="SAM" id="MobiDB-lite"/>
    </source>
</evidence>
<dbReference type="SUPFAM" id="SSF53474">
    <property type="entry name" value="alpha/beta-Hydrolases"/>
    <property type="match status" value="1"/>
</dbReference>
<keyword evidence="7" id="KW-1015">Disulfide bond</keyword>
<dbReference type="InterPro" id="IPR029058">
    <property type="entry name" value="AB_hydrolase_fold"/>
</dbReference>
<evidence type="ECO:0000256" key="6">
    <source>
        <dbReference type="ARBA" id="ARBA00022801"/>
    </source>
</evidence>
<comment type="catalytic activity">
    <reaction evidence="1">
        <text>a 1,2-diacyl-sn-glycero-3-phosphocholine + H2O = a 2-acyl-sn-glycero-3-phosphocholine + a fatty acid + H(+)</text>
        <dbReference type="Rhea" id="RHEA:18689"/>
        <dbReference type="ChEBI" id="CHEBI:15377"/>
        <dbReference type="ChEBI" id="CHEBI:15378"/>
        <dbReference type="ChEBI" id="CHEBI:28868"/>
        <dbReference type="ChEBI" id="CHEBI:57643"/>
        <dbReference type="ChEBI" id="CHEBI:57875"/>
        <dbReference type="EC" id="3.1.1.32"/>
    </reaction>
</comment>
<dbReference type="InterPro" id="IPR013818">
    <property type="entry name" value="Lipase"/>
</dbReference>
<evidence type="ECO:0000313" key="11">
    <source>
        <dbReference type="EMBL" id="KAG5313760.1"/>
    </source>
</evidence>
<reference evidence="11" key="1">
    <citation type="submission" date="2020-02" db="EMBL/GenBank/DDBJ databases">
        <title>Relaxed selection underlies rapid genomic changes in the transitions from sociality to social parasitism in ants.</title>
        <authorList>
            <person name="Bi X."/>
        </authorList>
    </citation>
    <scope>NUCLEOTIDE SEQUENCE</scope>
    <source>
        <strain evidence="11">BGI-DK2013a</strain>
        <tissue evidence="11">Whole body</tissue>
    </source>
</reference>
<evidence type="ECO:0000256" key="3">
    <source>
        <dbReference type="ARBA" id="ARBA00010701"/>
    </source>
</evidence>
<protein>
    <recommendedName>
        <fullName evidence="4">phospholipase A1</fullName>
        <ecNumber evidence="4">3.1.1.32</ecNumber>
    </recommendedName>
</protein>
<dbReference type="EMBL" id="JAANHZ010000236">
    <property type="protein sequence ID" value="KAG5313760.1"/>
    <property type="molecule type" value="Genomic_DNA"/>
</dbReference>
<comment type="caution">
    <text evidence="11">The sequence shown here is derived from an EMBL/GenBank/DDBJ whole genome shotgun (WGS) entry which is preliminary data.</text>
</comment>
<evidence type="ECO:0000259" key="10">
    <source>
        <dbReference type="Pfam" id="PF00151"/>
    </source>
</evidence>
<keyword evidence="12" id="KW-1185">Reference proteome</keyword>
<dbReference type="Pfam" id="PF00151">
    <property type="entry name" value="Lipase"/>
    <property type="match status" value="1"/>
</dbReference>
<dbReference type="InterPro" id="IPR000734">
    <property type="entry name" value="TAG_lipase"/>
</dbReference>
<feature type="non-terminal residue" evidence="11">
    <location>
        <position position="512"/>
    </location>
</feature>
<accession>A0A836JHM6</accession>
<dbReference type="GO" id="GO:0008970">
    <property type="term" value="F:phospholipase A1 activity"/>
    <property type="evidence" value="ECO:0007669"/>
    <property type="project" value="UniProtKB-EC"/>
</dbReference>
<evidence type="ECO:0000256" key="1">
    <source>
        <dbReference type="ARBA" id="ARBA00000111"/>
    </source>
</evidence>
<dbReference type="InterPro" id="IPR027417">
    <property type="entry name" value="P-loop_NTPase"/>
</dbReference>
<evidence type="ECO:0000256" key="8">
    <source>
        <dbReference type="RuleBase" id="RU004262"/>
    </source>
</evidence>
<evidence type="ECO:0000256" key="2">
    <source>
        <dbReference type="ARBA" id="ARBA00004613"/>
    </source>
</evidence>
<dbReference type="GO" id="GO:0016042">
    <property type="term" value="P:lipid catabolic process"/>
    <property type="evidence" value="ECO:0007669"/>
    <property type="project" value="TreeGrafter"/>
</dbReference>
<comment type="subcellular location">
    <subcellularLocation>
        <location evidence="2">Secreted</location>
    </subcellularLocation>
</comment>
<sequence>MKFVLQPLSVRVTNCDVKSRMGGSVEKRKHSEMLPSTIRAIICGLSNCGKTNVLISLLEKWPNGVRFENVYVYSKSLQQPKYRYLENLFTFIDEIGYFTFSNNSDVDKQDAVREYFSMGRHANVDCFYLCQTYARIPKHLIRDNANLLILFKQDDTNLKHILNLLSSRCDFSSTAPACALQKESRATKSASKRERKTKVQNQLQTSEGREALRAGLGLLGQKYVEAVLRGVQDKESGIDHVYGVYLHKDGLMFGNKRFDIFKRIPDDTFYTEDDMHKYKSMLSRQQRSKQRCCRSSRNFAKLKSEKKREKISSKRRRLVEELHAPARRNFPRHSSGIRRSVAGYRLDAPVLGFQQRPPLHIHRHRCVEQIPVPLKSKGGSETVNAIGLDPAGPLYNFLQPHLSLSDARFVDIIHTDYGFYGIARTTGTVDFFPNGGERIQPGCPQHPKFYSKDDFCSHQRSWKFYAESLINESAFLGVQCSSLSHLASGKCNNNTQIIMGYATPSSASVKKF</sequence>
<dbReference type="AlphaFoldDB" id="A0A836JHM6"/>
<comment type="similarity">
    <text evidence="3 8">Belongs to the AB hydrolase superfamily. Lipase family.</text>
</comment>
<feature type="non-terminal residue" evidence="11">
    <location>
        <position position="1"/>
    </location>
</feature>
<organism evidence="11 12">
    <name type="scientific">Acromyrmex insinuator</name>
    <dbReference type="NCBI Taxonomy" id="230686"/>
    <lineage>
        <taxon>Eukaryota</taxon>
        <taxon>Metazoa</taxon>
        <taxon>Ecdysozoa</taxon>
        <taxon>Arthropoda</taxon>
        <taxon>Hexapoda</taxon>
        <taxon>Insecta</taxon>
        <taxon>Pterygota</taxon>
        <taxon>Neoptera</taxon>
        <taxon>Endopterygota</taxon>
        <taxon>Hymenoptera</taxon>
        <taxon>Apocrita</taxon>
        <taxon>Aculeata</taxon>
        <taxon>Formicoidea</taxon>
        <taxon>Formicidae</taxon>
        <taxon>Myrmicinae</taxon>
        <taxon>Acromyrmex</taxon>
    </lineage>
</organism>
<dbReference type="Gene3D" id="3.40.50.1820">
    <property type="entry name" value="alpha/beta hydrolase"/>
    <property type="match status" value="1"/>
</dbReference>
<evidence type="ECO:0000256" key="5">
    <source>
        <dbReference type="ARBA" id="ARBA00022525"/>
    </source>
</evidence>
<dbReference type="GO" id="GO:0017171">
    <property type="term" value="F:serine hydrolase activity"/>
    <property type="evidence" value="ECO:0007669"/>
    <property type="project" value="TreeGrafter"/>
</dbReference>
<dbReference type="GO" id="GO:0005615">
    <property type="term" value="C:extracellular space"/>
    <property type="evidence" value="ECO:0007669"/>
    <property type="project" value="TreeGrafter"/>
</dbReference>
<keyword evidence="5" id="KW-0964">Secreted</keyword>
<feature type="domain" description="Lipase" evidence="10">
    <location>
        <begin position="387"/>
        <end position="502"/>
    </location>
</feature>
<dbReference type="EC" id="3.1.1.32" evidence="4"/>
<evidence type="ECO:0000313" key="12">
    <source>
        <dbReference type="Proteomes" id="UP000667349"/>
    </source>
</evidence>
<evidence type="ECO:0000256" key="7">
    <source>
        <dbReference type="ARBA" id="ARBA00023157"/>
    </source>
</evidence>
<gene>
    <name evidence="11" type="primary">Liphb</name>
    <name evidence="11" type="ORF">G6Z75_0010952</name>
</gene>
<feature type="region of interest" description="Disordered" evidence="9">
    <location>
        <begin position="184"/>
        <end position="204"/>
    </location>
</feature>
<evidence type="ECO:0000256" key="4">
    <source>
        <dbReference type="ARBA" id="ARBA00013179"/>
    </source>
</evidence>
<dbReference type="Proteomes" id="UP000667349">
    <property type="component" value="Unassembled WGS sequence"/>
</dbReference>